<name>A0A7Y9I4J8_9ACTN</name>
<dbReference type="SUPFAM" id="SSF51679">
    <property type="entry name" value="Bacterial luciferase-like"/>
    <property type="match status" value="1"/>
</dbReference>
<sequence length="293" mass="31433">MRIGVGLPAAVPGAPFELLGDWAAAAEMYGFRHVAALDRLVYDSLDPIVALATAAGRTSRVELITTILGVPYRRNAVVLAKQLASLDLVAAGRFVAGLALGGWPEDYAASDVALRGRGERFAVMLDTLRCVWAGKLAGAAGPMTPHPRSGPSMLLGALSPAGFGRVATFADGWIAPFFGLQTLRDGIASAREAWQRAGREGRPRVITERYFCLGPGADEVAGAYLDHYYGAEYRSEVLAETLTTPARLIEELDRIEATGCDDLLLFPCTADQDQLHRLVDALAASRHFIERSH</sequence>
<dbReference type="GO" id="GO:0004497">
    <property type="term" value="F:monooxygenase activity"/>
    <property type="evidence" value="ECO:0007669"/>
    <property type="project" value="UniProtKB-KW"/>
</dbReference>
<organism evidence="3 4">
    <name type="scientific">Microlunatus parietis</name>
    <dbReference type="NCBI Taxonomy" id="682979"/>
    <lineage>
        <taxon>Bacteria</taxon>
        <taxon>Bacillati</taxon>
        <taxon>Actinomycetota</taxon>
        <taxon>Actinomycetes</taxon>
        <taxon>Propionibacteriales</taxon>
        <taxon>Propionibacteriaceae</taxon>
        <taxon>Microlunatus</taxon>
    </lineage>
</organism>
<evidence type="ECO:0000313" key="3">
    <source>
        <dbReference type="EMBL" id="NYE70147.1"/>
    </source>
</evidence>
<dbReference type="InterPro" id="IPR011251">
    <property type="entry name" value="Luciferase-like_dom"/>
</dbReference>
<protein>
    <submittedName>
        <fullName evidence="3">Alkanesulfonate monooxygenase SsuD/methylene tetrahydromethanopterin reductase-like flavin-dependent oxidoreductase (Luciferase family)</fullName>
    </submittedName>
</protein>
<proteinExistence type="predicted"/>
<dbReference type="InterPro" id="IPR050564">
    <property type="entry name" value="F420-G6PD/mer"/>
</dbReference>
<dbReference type="PANTHER" id="PTHR43244">
    <property type="match status" value="1"/>
</dbReference>
<keyword evidence="3" id="KW-0503">Monooxygenase</keyword>
<feature type="domain" description="Luciferase-like" evidence="2">
    <location>
        <begin position="10"/>
        <end position="231"/>
    </location>
</feature>
<comment type="caution">
    <text evidence="3">The sequence shown here is derived from an EMBL/GenBank/DDBJ whole genome shotgun (WGS) entry which is preliminary data.</text>
</comment>
<keyword evidence="4" id="KW-1185">Reference proteome</keyword>
<accession>A0A7Y9I4J8</accession>
<dbReference type="Proteomes" id="UP000569914">
    <property type="component" value="Unassembled WGS sequence"/>
</dbReference>
<evidence type="ECO:0000259" key="2">
    <source>
        <dbReference type="Pfam" id="PF00296"/>
    </source>
</evidence>
<reference evidence="3 4" key="1">
    <citation type="submission" date="2020-07" db="EMBL/GenBank/DDBJ databases">
        <title>Sequencing the genomes of 1000 actinobacteria strains.</title>
        <authorList>
            <person name="Klenk H.-P."/>
        </authorList>
    </citation>
    <scope>NUCLEOTIDE SEQUENCE [LARGE SCALE GENOMIC DNA]</scope>
    <source>
        <strain evidence="3 4">DSM 22083</strain>
    </source>
</reference>
<dbReference type="GO" id="GO:0016705">
    <property type="term" value="F:oxidoreductase activity, acting on paired donors, with incorporation or reduction of molecular oxygen"/>
    <property type="evidence" value="ECO:0007669"/>
    <property type="project" value="InterPro"/>
</dbReference>
<evidence type="ECO:0000313" key="4">
    <source>
        <dbReference type="Proteomes" id="UP000569914"/>
    </source>
</evidence>
<gene>
    <name evidence="3" type="ORF">BKA15_001476</name>
</gene>
<dbReference type="EMBL" id="JACCBU010000001">
    <property type="protein sequence ID" value="NYE70147.1"/>
    <property type="molecule type" value="Genomic_DNA"/>
</dbReference>
<dbReference type="RefSeq" id="WP_179749394.1">
    <property type="nucleotide sequence ID" value="NZ_JACCBU010000001.1"/>
</dbReference>
<dbReference type="AlphaFoldDB" id="A0A7Y9I4J8"/>
<dbReference type="InterPro" id="IPR036661">
    <property type="entry name" value="Luciferase-like_sf"/>
</dbReference>
<dbReference type="PANTHER" id="PTHR43244:SF1">
    <property type="entry name" value="5,10-METHYLENETETRAHYDROMETHANOPTERIN REDUCTASE"/>
    <property type="match status" value="1"/>
</dbReference>
<dbReference type="Gene3D" id="3.20.20.30">
    <property type="entry name" value="Luciferase-like domain"/>
    <property type="match status" value="1"/>
</dbReference>
<keyword evidence="1" id="KW-0560">Oxidoreductase</keyword>
<evidence type="ECO:0000256" key="1">
    <source>
        <dbReference type="ARBA" id="ARBA00023002"/>
    </source>
</evidence>
<dbReference type="Pfam" id="PF00296">
    <property type="entry name" value="Bac_luciferase"/>
    <property type="match status" value="1"/>
</dbReference>